<dbReference type="PROSITE" id="PS50213">
    <property type="entry name" value="FAS1"/>
    <property type="match status" value="1"/>
</dbReference>
<sequence length="248" mass="25167">MCTVHAVEILKVLNHASDVAFTGGVIHIIDRLLVIPESASNTLSAANLTSLRGALNATQLVETVDTTPNVTIFAPSNEAIQNVFSAFANLTTEQITDVLTYHVVSGLGYSSGLENGTELTTLNGESLTVTIGEGGVFVNNARVIVSDVLIANGVVHVIDEVLNPTNKTLADTGADEGESAFEGATPASDVPFTSGQPTPTATIGSEATEAADPTATPAPSDSAAGAAPMQTGAIGMGVLFGAAAVFLM</sequence>
<dbReference type="STRING" id="985895.E4ZI51"/>
<dbReference type="SUPFAM" id="SSF82153">
    <property type="entry name" value="FAS1 domain"/>
    <property type="match status" value="1"/>
</dbReference>
<dbReference type="PANTHER" id="PTHR10900:SF77">
    <property type="entry name" value="FI19380P1"/>
    <property type="match status" value="1"/>
</dbReference>
<evidence type="ECO:0000313" key="4">
    <source>
        <dbReference type="Proteomes" id="UP000002668"/>
    </source>
</evidence>
<dbReference type="GO" id="GO:0000329">
    <property type="term" value="C:fungal-type vacuole membrane"/>
    <property type="evidence" value="ECO:0007669"/>
    <property type="project" value="TreeGrafter"/>
</dbReference>
<feature type="compositionally biased region" description="Low complexity" evidence="1">
    <location>
        <begin position="205"/>
        <end position="225"/>
    </location>
</feature>
<feature type="compositionally biased region" description="Polar residues" evidence="1">
    <location>
        <begin position="191"/>
        <end position="203"/>
    </location>
</feature>
<evidence type="ECO:0000259" key="2">
    <source>
        <dbReference type="PROSITE" id="PS50213"/>
    </source>
</evidence>
<dbReference type="EMBL" id="FP929065">
    <property type="protein sequence ID" value="CBX91194.1"/>
    <property type="molecule type" value="Genomic_DNA"/>
</dbReference>
<dbReference type="InterPro" id="IPR050904">
    <property type="entry name" value="Adhesion/Biosynth-related"/>
</dbReference>
<reference evidence="4" key="1">
    <citation type="journal article" date="2011" name="Nat. Commun.">
        <title>Effector diversification within compartments of the Leptosphaeria maculans genome affected by Repeat-Induced Point mutations.</title>
        <authorList>
            <person name="Rouxel T."/>
            <person name="Grandaubert J."/>
            <person name="Hane J.K."/>
            <person name="Hoede C."/>
            <person name="van de Wouw A.P."/>
            <person name="Couloux A."/>
            <person name="Dominguez V."/>
            <person name="Anthouard V."/>
            <person name="Bally P."/>
            <person name="Bourras S."/>
            <person name="Cozijnsen A.J."/>
            <person name="Ciuffetti L.M."/>
            <person name="Degrave A."/>
            <person name="Dilmaghani A."/>
            <person name="Duret L."/>
            <person name="Fudal I."/>
            <person name="Goodwin S.B."/>
            <person name="Gout L."/>
            <person name="Glaser N."/>
            <person name="Linglin J."/>
            <person name="Kema G.H.J."/>
            <person name="Lapalu N."/>
            <person name="Lawrence C.B."/>
            <person name="May K."/>
            <person name="Meyer M."/>
            <person name="Ollivier B."/>
            <person name="Poulain J."/>
            <person name="Schoch C.L."/>
            <person name="Simon A."/>
            <person name="Spatafora J.W."/>
            <person name="Stachowiak A."/>
            <person name="Turgeon B.G."/>
            <person name="Tyler B.M."/>
            <person name="Vincent D."/>
            <person name="Weissenbach J."/>
            <person name="Amselem J."/>
            <person name="Quesneville H."/>
            <person name="Oliver R.P."/>
            <person name="Wincker P."/>
            <person name="Balesdent M.-H."/>
            <person name="Howlett B.J."/>
        </authorList>
    </citation>
    <scope>NUCLEOTIDE SEQUENCE [LARGE SCALE GENOMIC DNA]</scope>
    <source>
        <strain evidence="4">JN3 / isolate v23.1.3 / race Av1-4-5-6-7-8</strain>
    </source>
</reference>
<dbReference type="OrthoDB" id="286301at2759"/>
<dbReference type="Proteomes" id="UP000002668">
    <property type="component" value="Genome"/>
</dbReference>
<dbReference type="SMART" id="SM00554">
    <property type="entry name" value="FAS1"/>
    <property type="match status" value="1"/>
</dbReference>
<dbReference type="AlphaFoldDB" id="E4ZI51"/>
<feature type="region of interest" description="Disordered" evidence="1">
    <location>
        <begin position="169"/>
        <end position="225"/>
    </location>
</feature>
<feature type="domain" description="FAS1" evidence="2">
    <location>
        <begin position="35"/>
        <end position="162"/>
    </location>
</feature>
<proteinExistence type="predicted"/>
<protein>
    <recommendedName>
        <fullName evidence="2">FAS1 domain-containing protein</fullName>
    </recommendedName>
</protein>
<dbReference type="InterPro" id="IPR000782">
    <property type="entry name" value="FAS1_domain"/>
</dbReference>
<dbReference type="Pfam" id="PF02469">
    <property type="entry name" value="Fasciclin"/>
    <property type="match status" value="1"/>
</dbReference>
<dbReference type="VEuPathDB" id="FungiDB:LEMA_P062280.1"/>
<accession>E4ZI51</accession>
<dbReference type="HOGENOM" id="CLU_1120329_0_0_1"/>
<dbReference type="GO" id="GO:0016236">
    <property type="term" value="P:macroautophagy"/>
    <property type="evidence" value="ECO:0007669"/>
    <property type="project" value="TreeGrafter"/>
</dbReference>
<gene>
    <name evidence="3" type="ORF">LEMA_P062280.1</name>
</gene>
<dbReference type="InParanoid" id="E4ZI51"/>
<name>E4ZI51_LEPMJ</name>
<dbReference type="Gene3D" id="2.30.180.10">
    <property type="entry name" value="FAS1 domain"/>
    <property type="match status" value="1"/>
</dbReference>
<evidence type="ECO:0000313" key="3">
    <source>
        <dbReference type="EMBL" id="CBX91194.1"/>
    </source>
</evidence>
<keyword evidence="4" id="KW-1185">Reference proteome</keyword>
<dbReference type="eggNOG" id="KOG1437">
    <property type="taxonomic scope" value="Eukaryota"/>
</dbReference>
<dbReference type="PANTHER" id="PTHR10900">
    <property type="entry name" value="PERIOSTIN-RELATED"/>
    <property type="match status" value="1"/>
</dbReference>
<dbReference type="FunFam" id="2.30.180.10:FF:000032">
    <property type="entry name" value="Fasciclin domain-containing protein, putative"/>
    <property type="match status" value="1"/>
</dbReference>
<organism evidence="4">
    <name type="scientific">Leptosphaeria maculans (strain JN3 / isolate v23.1.3 / race Av1-4-5-6-7-8)</name>
    <name type="common">Blackleg fungus</name>
    <name type="synonym">Phoma lingam</name>
    <dbReference type="NCBI Taxonomy" id="985895"/>
    <lineage>
        <taxon>Eukaryota</taxon>
        <taxon>Fungi</taxon>
        <taxon>Dikarya</taxon>
        <taxon>Ascomycota</taxon>
        <taxon>Pezizomycotina</taxon>
        <taxon>Dothideomycetes</taxon>
        <taxon>Pleosporomycetidae</taxon>
        <taxon>Pleosporales</taxon>
        <taxon>Pleosporineae</taxon>
        <taxon>Leptosphaeriaceae</taxon>
        <taxon>Plenodomus</taxon>
        <taxon>Plenodomus lingam/Leptosphaeria maculans species complex</taxon>
    </lineage>
</organism>
<evidence type="ECO:0000256" key="1">
    <source>
        <dbReference type="SAM" id="MobiDB-lite"/>
    </source>
</evidence>
<dbReference type="InterPro" id="IPR036378">
    <property type="entry name" value="FAS1_dom_sf"/>
</dbReference>